<evidence type="ECO:0000256" key="4">
    <source>
        <dbReference type="SAM" id="SignalP"/>
    </source>
</evidence>
<dbReference type="Proteomes" id="UP000281498">
    <property type="component" value="Unassembled WGS sequence"/>
</dbReference>
<reference evidence="6 7" key="1">
    <citation type="submission" date="2017-10" db="EMBL/GenBank/DDBJ databases">
        <title>Bacillus sp. nov., a halophilic bacterium isolated from a Keqin Lake.</title>
        <authorList>
            <person name="Wang H."/>
        </authorList>
    </citation>
    <scope>NUCLEOTIDE SEQUENCE [LARGE SCALE GENOMIC DNA]</scope>
    <source>
        <strain evidence="6 7">KCTC 13187</strain>
    </source>
</reference>
<dbReference type="CDD" id="cd04084">
    <property type="entry name" value="CBM6_xylanase-like"/>
    <property type="match status" value="1"/>
</dbReference>
<dbReference type="Gene3D" id="3.20.20.300">
    <property type="entry name" value="Glycoside hydrolase, family 3, N-terminal domain"/>
    <property type="match status" value="1"/>
</dbReference>
<dbReference type="Gene3D" id="2.60.40.10">
    <property type="entry name" value="Immunoglobulins"/>
    <property type="match status" value="1"/>
</dbReference>
<dbReference type="InterPro" id="IPR008979">
    <property type="entry name" value="Galactose-bd-like_sf"/>
</dbReference>
<dbReference type="GO" id="GO:0008422">
    <property type="term" value="F:beta-glucosidase activity"/>
    <property type="evidence" value="ECO:0007669"/>
    <property type="project" value="UniProtKB-ARBA"/>
</dbReference>
<keyword evidence="2 4" id="KW-0732">Signal</keyword>
<dbReference type="InterPro" id="IPR026891">
    <property type="entry name" value="Fn3-like"/>
</dbReference>
<evidence type="ECO:0000313" key="6">
    <source>
        <dbReference type="EMBL" id="RKL67030.1"/>
    </source>
</evidence>
<evidence type="ECO:0000256" key="3">
    <source>
        <dbReference type="ARBA" id="ARBA00022801"/>
    </source>
</evidence>
<dbReference type="PANTHER" id="PTHR42715:SF10">
    <property type="entry name" value="BETA-GLUCOSIDASE"/>
    <property type="match status" value="1"/>
</dbReference>
<dbReference type="InterPro" id="IPR036962">
    <property type="entry name" value="Glyco_hydro_3_N_sf"/>
</dbReference>
<dbReference type="EMBL" id="PDOE01000004">
    <property type="protein sequence ID" value="RKL67030.1"/>
    <property type="molecule type" value="Genomic_DNA"/>
</dbReference>
<evidence type="ECO:0000256" key="1">
    <source>
        <dbReference type="ARBA" id="ARBA00005336"/>
    </source>
</evidence>
<dbReference type="InterPro" id="IPR050288">
    <property type="entry name" value="Cellulose_deg_GH3"/>
</dbReference>
<dbReference type="Gene3D" id="2.60.120.260">
    <property type="entry name" value="Galactose-binding domain-like"/>
    <property type="match status" value="1"/>
</dbReference>
<dbReference type="SUPFAM" id="SSF52279">
    <property type="entry name" value="Beta-D-glucan exohydrolase, C-terminal domain"/>
    <property type="match status" value="1"/>
</dbReference>
<keyword evidence="7" id="KW-1185">Reference proteome</keyword>
<keyword evidence="3 6" id="KW-0378">Hydrolase</keyword>
<accession>A0A3A9K874</accession>
<evidence type="ECO:0000256" key="2">
    <source>
        <dbReference type="ARBA" id="ARBA00022729"/>
    </source>
</evidence>
<dbReference type="OrthoDB" id="9805821at2"/>
<dbReference type="SUPFAM" id="SSF49785">
    <property type="entry name" value="Galactose-binding domain-like"/>
    <property type="match status" value="1"/>
</dbReference>
<dbReference type="AlphaFoldDB" id="A0A3A9K874"/>
<dbReference type="PROSITE" id="PS51175">
    <property type="entry name" value="CBM6"/>
    <property type="match status" value="1"/>
</dbReference>
<feature type="signal peptide" evidence="4">
    <location>
        <begin position="1"/>
        <end position="28"/>
    </location>
</feature>
<dbReference type="SMART" id="SM00606">
    <property type="entry name" value="CBD_IV"/>
    <property type="match status" value="1"/>
</dbReference>
<dbReference type="InterPro" id="IPR013783">
    <property type="entry name" value="Ig-like_fold"/>
</dbReference>
<organism evidence="6 7">
    <name type="scientific">Salipaludibacillus neizhouensis</name>
    <dbReference type="NCBI Taxonomy" id="885475"/>
    <lineage>
        <taxon>Bacteria</taxon>
        <taxon>Bacillati</taxon>
        <taxon>Bacillota</taxon>
        <taxon>Bacilli</taxon>
        <taxon>Bacillales</taxon>
        <taxon>Bacillaceae</taxon>
    </lineage>
</organism>
<dbReference type="GO" id="GO:0030246">
    <property type="term" value="F:carbohydrate binding"/>
    <property type="evidence" value="ECO:0007669"/>
    <property type="project" value="InterPro"/>
</dbReference>
<dbReference type="Pfam" id="PF14310">
    <property type="entry name" value="Fn3-like"/>
    <property type="match status" value="1"/>
</dbReference>
<dbReference type="Pfam" id="PF03422">
    <property type="entry name" value="CBM_6"/>
    <property type="match status" value="1"/>
</dbReference>
<dbReference type="GO" id="GO:0005975">
    <property type="term" value="P:carbohydrate metabolic process"/>
    <property type="evidence" value="ECO:0007669"/>
    <property type="project" value="InterPro"/>
</dbReference>
<proteinExistence type="inferred from homology"/>
<name>A0A3A9K874_9BACI</name>
<dbReference type="InterPro" id="IPR036881">
    <property type="entry name" value="Glyco_hydro_3_C_sf"/>
</dbReference>
<evidence type="ECO:0000313" key="7">
    <source>
        <dbReference type="Proteomes" id="UP000281498"/>
    </source>
</evidence>
<dbReference type="Gene3D" id="3.40.50.1700">
    <property type="entry name" value="Glycoside hydrolase family 3 C-terminal domain"/>
    <property type="match status" value="2"/>
</dbReference>
<dbReference type="InterPro" id="IPR006584">
    <property type="entry name" value="Cellulose-bd_IV"/>
</dbReference>
<feature type="domain" description="CBM6" evidence="5">
    <location>
        <begin position="1011"/>
        <end position="1145"/>
    </location>
</feature>
<comment type="similarity">
    <text evidence="1">Belongs to the glycosyl hydrolase 3 family.</text>
</comment>
<comment type="caution">
    <text evidence="6">The sequence shown here is derived from an EMBL/GenBank/DDBJ whole genome shotgun (WGS) entry which is preliminary data.</text>
</comment>
<dbReference type="InterPro" id="IPR005084">
    <property type="entry name" value="CBM6"/>
</dbReference>
<feature type="chain" id="PRO_5039257378" evidence="4">
    <location>
        <begin position="29"/>
        <end position="1163"/>
    </location>
</feature>
<gene>
    <name evidence="6" type="ORF">CR203_10950</name>
</gene>
<dbReference type="InterPro" id="IPR017853">
    <property type="entry name" value="GH"/>
</dbReference>
<dbReference type="SMART" id="SM01217">
    <property type="entry name" value="Fn3_like"/>
    <property type="match status" value="1"/>
</dbReference>
<dbReference type="FunFam" id="2.60.40.10:FF:000495">
    <property type="entry name" value="Periplasmic beta-glucosidase"/>
    <property type="match status" value="1"/>
</dbReference>
<protein>
    <submittedName>
        <fullName evidence="6">Glycoside hydrolase</fullName>
    </submittedName>
</protein>
<dbReference type="InterPro" id="IPR002772">
    <property type="entry name" value="Glyco_hydro_3_C"/>
</dbReference>
<dbReference type="PANTHER" id="PTHR42715">
    <property type="entry name" value="BETA-GLUCOSIDASE"/>
    <property type="match status" value="1"/>
</dbReference>
<dbReference type="Pfam" id="PF01915">
    <property type="entry name" value="Glyco_hydro_3_C"/>
    <property type="match status" value="1"/>
</dbReference>
<sequence>MRMRRFKKFTKTFIFTSLVITLIGTEFAPIVNGADSKKEDIVFKKQVDGVFDGMPLFNGNPDHLDEFVDTYFEYTGLEGPAVYASGSRNHYVLKQGENAGKTIPGALSAADNVQGVSTDFPSLVGMGQSWNKDLLSDIGKVIGNEKISTLKVKQGDSNLHPTGWGADSKDFSQTVAFSVVSDLRTNPLSGRFDEGFSEDAYMAGEMIDTMAAGLGGTDQPESDDGFWMRAAVGTKHYSVYNSQWFRQTANNSAGPRSIFEYQTRSPLKGMNSGALSGVMTSFGRTNGVPNILSPYQIHLNNNAKYGAYSSPDFGGDAHVFGNSFGNGYDTKYAVDRTHANVLMILADAQAGRPSVNTEAQADDVLNLVNAVENGLYGITEEDLIEAARSHINQLVRVGVFNEVDEDGIPKFYPFADDAMDVADTVSDYNDADHQDIALRAAKESIVLLKNDGALPLDKDESAAVSGIYADARFKTTYSVNTTPDIDNAGSSPLLSIMKEIGSNKVSYETGAPILGLTSELNDGTVSADPNAAEEGANLITTDATLNPENDGHLFELYDWGQEGASLKSMVNGRWVTSPGENGDPVGNTDDTLLNLTNNDWQLETMDGDTSTIPPRLRIEQNDDETVSIISDGYQTGFGGNFANWYYENGRFITTTEDGSLVPDKPLENAATATNRGDDVKFNTHVVQDVGEAAAARATEDDYAVVFVGAIPRHSAGEGNDRSSLEMGEVDYELVDKVSAAFAAKGKKTVVVVKSSFPVGMDEIQNNENVSAIVYQPYAGQYESYALAEVLYGDDAPTGRLSSTWYADMSALPSISEYSIPEGNTQTLADIDPRFTVDMTNADPIESELTYMYTDAPVTYDFGYGLSYSDFEYSDFTVASNVNKNKPFDVSVNVKNTGTVDTTEVVQLYVKNNDSAYGEYAAEKQLVSFEKVQIAAGETKTVTLKVDPEDFAVWDVNLGDFIVEKGQYTLMVGTSSENIKDDQVVKVNGKKIATLQDKTFNVFDHSFASNEVIYHEVSKDRTASSLKEEKVVGGYHAVRSKQAGSWVAIPNVNLSKVKQVTANVATNVKGGQISLHAGSPDSEAIAVIDVPVTGPVTYTAKNTEVEVNELGYEEVSGELIRKISGVHDLYVVFNEADLRIDSLSWTDASEKKDKEGKGKKPGNK</sequence>
<evidence type="ECO:0000259" key="5">
    <source>
        <dbReference type="PROSITE" id="PS51175"/>
    </source>
</evidence>
<dbReference type="SUPFAM" id="SSF51445">
    <property type="entry name" value="(Trans)glycosidases"/>
    <property type="match status" value="1"/>
</dbReference>